<dbReference type="Proteomes" id="UP001433508">
    <property type="component" value="Unassembled WGS sequence"/>
</dbReference>
<reference evidence="2" key="1">
    <citation type="journal article" date="2024" name="Front. Bioeng. Biotechnol.">
        <title>Genome-scale model development and genomic sequencing of the oleaginous clade Lipomyces.</title>
        <authorList>
            <person name="Czajka J.J."/>
            <person name="Han Y."/>
            <person name="Kim J."/>
            <person name="Mondo S.J."/>
            <person name="Hofstad B.A."/>
            <person name="Robles A."/>
            <person name="Haridas S."/>
            <person name="Riley R."/>
            <person name="LaButti K."/>
            <person name="Pangilinan J."/>
            <person name="Andreopoulos W."/>
            <person name="Lipzen A."/>
            <person name="Yan J."/>
            <person name="Wang M."/>
            <person name="Ng V."/>
            <person name="Grigoriev I.V."/>
            <person name="Spatafora J.W."/>
            <person name="Magnuson J.K."/>
            <person name="Baker S.E."/>
            <person name="Pomraning K.R."/>
        </authorList>
    </citation>
    <scope>NUCLEOTIDE SEQUENCE [LARGE SCALE GENOMIC DNA]</scope>
    <source>
        <strain evidence="2">CBS 7786</strain>
    </source>
</reference>
<evidence type="ECO:0000313" key="1">
    <source>
        <dbReference type="EMBL" id="KAK9237165.1"/>
    </source>
</evidence>
<accession>A0ACC3T0H3</accession>
<keyword evidence="2" id="KW-1185">Reference proteome</keyword>
<sequence>MEEAAGEQLATRWDELTPDSKLAIMREIVAIETKLLSVSFSYYGSIYFSSDGVDGAVPAQITSDAPIELKERVSKEFTIGPTVERDFWKKEHATMDISRGSSAREYALSVGRREVDWITKYAVPKPSDDIMLSSTAQNDPRSHLNLLEKYLSIAPGLMDIDPLLIRPTLWHGDLHSSNFFVDKDRITAVIDWQGSWAGPLLLQAQPSPLVDYKERRNPLLERAFHLNHGITRRLAVELAGNTWDDEIVSFREVLINIEKHWQEMGIQGNCPYHFTEEELRSHAVDAEGWNEIQDFFDSIEGLVKRDGWTHPESFDAAFNFFSDLRKLGLRRMKGQERDIFDKQTSWARGQI</sequence>
<gene>
    <name evidence="1" type="ORF">V1525DRAFT_388793</name>
</gene>
<organism evidence="1 2">
    <name type="scientific">Lipomyces kononenkoae</name>
    <name type="common">Yeast</name>
    <dbReference type="NCBI Taxonomy" id="34357"/>
    <lineage>
        <taxon>Eukaryota</taxon>
        <taxon>Fungi</taxon>
        <taxon>Dikarya</taxon>
        <taxon>Ascomycota</taxon>
        <taxon>Saccharomycotina</taxon>
        <taxon>Lipomycetes</taxon>
        <taxon>Lipomycetales</taxon>
        <taxon>Lipomycetaceae</taxon>
        <taxon>Lipomyces</taxon>
    </lineage>
</organism>
<proteinExistence type="predicted"/>
<dbReference type="EMBL" id="MU971373">
    <property type="protein sequence ID" value="KAK9237165.1"/>
    <property type="molecule type" value="Genomic_DNA"/>
</dbReference>
<comment type="caution">
    <text evidence="1">The sequence shown here is derived from an EMBL/GenBank/DDBJ whole genome shotgun (WGS) entry which is preliminary data.</text>
</comment>
<protein>
    <submittedName>
        <fullName evidence="1">Uncharacterized protein</fullName>
    </submittedName>
</protein>
<name>A0ACC3T0H3_LIPKO</name>
<evidence type="ECO:0000313" key="2">
    <source>
        <dbReference type="Proteomes" id="UP001433508"/>
    </source>
</evidence>